<gene>
    <name evidence="1" type="ORF">PXEA_LOCUS14349</name>
</gene>
<dbReference type="EMBL" id="CAAALY010048546">
    <property type="protein sequence ID" value="VEL20909.1"/>
    <property type="molecule type" value="Genomic_DNA"/>
</dbReference>
<organism evidence="1 2">
    <name type="scientific">Protopolystoma xenopodis</name>
    <dbReference type="NCBI Taxonomy" id="117903"/>
    <lineage>
        <taxon>Eukaryota</taxon>
        <taxon>Metazoa</taxon>
        <taxon>Spiralia</taxon>
        <taxon>Lophotrochozoa</taxon>
        <taxon>Platyhelminthes</taxon>
        <taxon>Monogenea</taxon>
        <taxon>Polyopisthocotylea</taxon>
        <taxon>Polystomatidea</taxon>
        <taxon>Polystomatidae</taxon>
        <taxon>Protopolystoma</taxon>
    </lineage>
</organism>
<accession>A0A448WV04</accession>
<evidence type="ECO:0000313" key="1">
    <source>
        <dbReference type="EMBL" id="VEL20909.1"/>
    </source>
</evidence>
<comment type="caution">
    <text evidence="1">The sequence shown here is derived from an EMBL/GenBank/DDBJ whole genome shotgun (WGS) entry which is preliminary data.</text>
</comment>
<reference evidence="1" key="1">
    <citation type="submission" date="2018-11" db="EMBL/GenBank/DDBJ databases">
        <authorList>
            <consortium name="Pathogen Informatics"/>
        </authorList>
    </citation>
    <scope>NUCLEOTIDE SEQUENCE</scope>
</reference>
<proteinExistence type="predicted"/>
<sequence>MLRLEDSGTPAFHVLCHYIHFPERIKPGQLSGTVPLPSSSPVNFTTSKTIKPEAKQEHDVSDRDKPLGGQVNWPAGDYMLPIGGRGGQGYSLFSESSPYLDQRGGLSATVAEALEELKDLKLLPRSQSRSSIGRVRKSYSNGRDDSLDLESSALLDSEPEEDFAHYRCPPGFDRVSLMFVKYPLLSKANSEGLWHNLFVEPSRRQFEHPKTQQFCWRSRLRLEDMRGYESNVTKAHVPSASAAAQSTSKFNDTFASTVATNITHKTVATSLPSSTVTGADSLTRGSTYLSKVDDMLRLLNLERFERK</sequence>
<evidence type="ECO:0000313" key="2">
    <source>
        <dbReference type="Proteomes" id="UP000784294"/>
    </source>
</evidence>
<dbReference type="AlphaFoldDB" id="A0A448WV04"/>
<keyword evidence="2" id="KW-1185">Reference proteome</keyword>
<feature type="non-terminal residue" evidence="1">
    <location>
        <position position="307"/>
    </location>
</feature>
<name>A0A448WV04_9PLAT</name>
<protein>
    <submittedName>
        <fullName evidence="1">Uncharacterized protein</fullName>
    </submittedName>
</protein>
<dbReference type="Proteomes" id="UP000784294">
    <property type="component" value="Unassembled WGS sequence"/>
</dbReference>